<evidence type="ECO:0000256" key="6">
    <source>
        <dbReference type="PIRNR" id="PIRNR000915"/>
    </source>
</evidence>
<dbReference type="RefSeq" id="WP_209873634.1">
    <property type="nucleotide sequence ID" value="NZ_JAGGLV010000008.1"/>
</dbReference>
<accession>A0ABS4NSY8</accession>
<comment type="similarity">
    <text evidence="2 6">Belongs to the HAD-like hydrolase superfamily. NagD family.</text>
</comment>
<sequence>MNNIGGLLIDLDGTLYHGGRMIPGAQRLISALRAAEIPFLYVTNNSSRTPASVAAHLRGMGIEARPEEVCTSSLAAARYIAGESPGASVAILGEEGLVEACTEAGLTLVSEHPQYVVQGIDRSFTYEALARASRWIREGARFVLTNPDLMLPSDDGVMPGAGTIGAAIEAASGVAPVVIGKPETHLVTYATSLLGIKPEDAVMVGDNMRTDILAGANAGCRTVLVLTGLTTRDNLEHYQQLTGVKPDEICADLAELMVLLGV</sequence>
<dbReference type="CDD" id="cd07530">
    <property type="entry name" value="HAD_Pase_UmpH-like"/>
    <property type="match status" value="1"/>
</dbReference>
<dbReference type="NCBIfam" id="TIGR01460">
    <property type="entry name" value="HAD-SF-IIA"/>
    <property type="match status" value="1"/>
</dbReference>
<dbReference type="Pfam" id="PF13344">
    <property type="entry name" value="Hydrolase_6"/>
    <property type="match status" value="1"/>
</dbReference>
<dbReference type="SFLD" id="SFLDG01139">
    <property type="entry name" value="C2.A:_Pyridoxal_Phosphate_Phos"/>
    <property type="match status" value="1"/>
</dbReference>
<organism evidence="7 8">
    <name type="scientific">Paenibacillus silagei</name>
    <dbReference type="NCBI Taxonomy" id="1670801"/>
    <lineage>
        <taxon>Bacteria</taxon>
        <taxon>Bacillati</taxon>
        <taxon>Bacillota</taxon>
        <taxon>Bacilli</taxon>
        <taxon>Bacillales</taxon>
        <taxon>Paenibacillaceae</taxon>
        <taxon>Paenibacillus</taxon>
    </lineage>
</organism>
<keyword evidence="3 6" id="KW-0479">Metal-binding</keyword>
<evidence type="ECO:0000256" key="3">
    <source>
        <dbReference type="ARBA" id="ARBA00022723"/>
    </source>
</evidence>
<keyword evidence="5 6" id="KW-0460">Magnesium</keyword>
<name>A0ABS4NSY8_9BACL</name>
<keyword evidence="8" id="KW-1185">Reference proteome</keyword>
<dbReference type="PANTHER" id="PTHR19288:SF46">
    <property type="entry name" value="HALOACID DEHALOGENASE-LIKE HYDROLASE DOMAIN-CONTAINING PROTEIN 2"/>
    <property type="match status" value="1"/>
</dbReference>
<evidence type="ECO:0000313" key="8">
    <source>
        <dbReference type="Proteomes" id="UP000773462"/>
    </source>
</evidence>
<comment type="function">
    <text evidence="6">Catalyzes the dephosphorylation of 2-6 carbon acid sugars in vitro.</text>
</comment>
<dbReference type="SUPFAM" id="SSF56784">
    <property type="entry name" value="HAD-like"/>
    <property type="match status" value="1"/>
</dbReference>
<keyword evidence="4 7" id="KW-0378">Hydrolase</keyword>
<dbReference type="Proteomes" id="UP000773462">
    <property type="component" value="Unassembled WGS sequence"/>
</dbReference>
<dbReference type="InterPro" id="IPR006354">
    <property type="entry name" value="HAD-SF_hydro_IIA_hyp1"/>
</dbReference>
<dbReference type="InterPro" id="IPR036412">
    <property type="entry name" value="HAD-like_sf"/>
</dbReference>
<dbReference type="InterPro" id="IPR023214">
    <property type="entry name" value="HAD_sf"/>
</dbReference>
<protein>
    <recommendedName>
        <fullName evidence="6">Acid sugar phosphatase</fullName>
        <ecNumber evidence="6">3.1.3.-</ecNumber>
    </recommendedName>
</protein>
<evidence type="ECO:0000256" key="2">
    <source>
        <dbReference type="ARBA" id="ARBA00006696"/>
    </source>
</evidence>
<dbReference type="EMBL" id="JAGGLV010000008">
    <property type="protein sequence ID" value="MBP2112581.1"/>
    <property type="molecule type" value="Genomic_DNA"/>
</dbReference>
<dbReference type="Gene3D" id="3.40.50.1000">
    <property type="entry name" value="HAD superfamily/HAD-like"/>
    <property type="match status" value="2"/>
</dbReference>
<evidence type="ECO:0000313" key="7">
    <source>
        <dbReference type="EMBL" id="MBP2112581.1"/>
    </source>
</evidence>
<comment type="cofactor">
    <cofactor evidence="1 6">
        <name>Mg(2+)</name>
        <dbReference type="ChEBI" id="CHEBI:18420"/>
    </cofactor>
</comment>
<gene>
    <name evidence="7" type="ORF">J2Z70_002735</name>
</gene>
<reference evidence="7 8" key="1">
    <citation type="submission" date="2021-03" db="EMBL/GenBank/DDBJ databases">
        <title>Genomic Encyclopedia of Type Strains, Phase IV (KMG-IV): sequencing the most valuable type-strain genomes for metagenomic binning, comparative biology and taxonomic classification.</title>
        <authorList>
            <person name="Goeker M."/>
        </authorList>
    </citation>
    <scope>NUCLEOTIDE SEQUENCE [LARGE SCALE GENOMIC DNA]</scope>
    <source>
        <strain evidence="7 8">DSM 101953</strain>
    </source>
</reference>
<evidence type="ECO:0000256" key="5">
    <source>
        <dbReference type="ARBA" id="ARBA00022842"/>
    </source>
</evidence>
<dbReference type="GO" id="GO:0016787">
    <property type="term" value="F:hydrolase activity"/>
    <property type="evidence" value="ECO:0007669"/>
    <property type="project" value="UniProtKB-KW"/>
</dbReference>
<dbReference type="PIRSF" id="PIRSF000915">
    <property type="entry name" value="PGP-type_phosphatase"/>
    <property type="match status" value="1"/>
</dbReference>
<dbReference type="InterPro" id="IPR006357">
    <property type="entry name" value="HAD-SF_hydro_IIA"/>
</dbReference>
<evidence type="ECO:0000256" key="1">
    <source>
        <dbReference type="ARBA" id="ARBA00001946"/>
    </source>
</evidence>
<evidence type="ECO:0000256" key="4">
    <source>
        <dbReference type="ARBA" id="ARBA00022801"/>
    </source>
</evidence>
<dbReference type="NCBIfam" id="TIGR01457">
    <property type="entry name" value="HAD-SF-IIA-hyp2"/>
    <property type="match status" value="1"/>
</dbReference>
<dbReference type="SFLD" id="SFLDS00003">
    <property type="entry name" value="Haloacid_Dehalogenase"/>
    <property type="match status" value="1"/>
</dbReference>
<dbReference type="PANTHER" id="PTHR19288">
    <property type="entry name" value="4-NITROPHENYLPHOSPHATASE-RELATED"/>
    <property type="match status" value="1"/>
</dbReference>
<dbReference type="EC" id="3.1.3.-" evidence="6"/>
<dbReference type="Pfam" id="PF13242">
    <property type="entry name" value="Hydrolase_like"/>
    <property type="match status" value="1"/>
</dbReference>
<comment type="caution">
    <text evidence="7">The sequence shown here is derived from an EMBL/GenBank/DDBJ whole genome shotgun (WGS) entry which is preliminary data.</text>
</comment>
<proteinExistence type="inferred from homology"/>